<reference evidence="1" key="1">
    <citation type="submission" date="2020-10" db="EMBL/GenBank/DDBJ databases">
        <authorList>
            <person name="Gilroy R."/>
        </authorList>
    </citation>
    <scope>NUCLEOTIDE SEQUENCE</scope>
    <source>
        <strain evidence="1">11159</strain>
    </source>
</reference>
<proteinExistence type="predicted"/>
<sequence length="1343" mass="153347">MRKRKFSTIVLSIGFVSLLSSCDFLEKLKIDTIVENKISDEVVKEAYEKLIEPVNDLYFYDATNKGYWIIEDKDNFIYLGEFNDDTFTFKENDDFYFDLVSSDLSKGTSFNDASKVIINKDTLDVYSELIAEEDNSFISEVSNLNNYDRFYYYERNEREALETNLKFYSYEFYSDYTDKLIDNYKNIYGDDLYSAFRNLEFKGSFNNEDVKVISDISSQFKKYVSSENLSVNIAINEGIEKIGDNAFKDFKITSELIFPESIKTIENGSFENSTIYRLVVSDHRVSFVPEAFKNALILNLAFKSYLNENYSYFPYSELTSDISPYIVFGLNLRKYNSISEGLVNENVINPLSQIKLEDYSRISDPNLTSINTGKTLFLAHNLINQENKDLTIESIREYNSQRISNENLDNFKNTVTLKLETDLTVYGSIYVGGIVSTPAQPNQGFISGDYASIDLNGHKLVIENGGLIDCSGLIFDSVGTGNVEIKNGGELITNFVVNDFYGGTNSSNKYFNNETPFMLYKLPYLKTSVTIRYGAKLNAHCVLYALSNFNTSTQTIVGENGLIELKDSESFFILEDLENEENFKQVLKIYGNTKTNAMSINIGTEFTTANVYFPISKYLDIEVYRGSLEITNKFKILPGSNINFYNDSSLIVSSELFIASELPKKENLAGINQYPDYYEGKEISGASVNFLDNSKIIINKDINTGLAGEINFRNNSNYGEIKNTLICETKLSSPLTSTEGTGYYGENHIYHIIKSYTKEITINNLDENNKIDESISKSGPLSYISSYENNEVSSISAYNSLNNLIGNYENNLWKINVDGELIEISNDTNRLDLEVIDKNNVIYNFIDNEYKALTYDEDKKIFISGNKNLISVDYKAIEGSLNERNLFKSIDNKYYFYVDETSGWMQVDLYENGNIIARKDNSRYPNSPRYNHCYFYDKENNSYIETDYLAGGIGLPNSNYYQHTFKHNNKTYIYNLDDNMIEITTLFPANNEKYLATGVDNKDYVYLNEKQCFISEDNFKINEETLTYEVTLNGETKTYAPICIGDLGLIEGTLIKEVSGITFFKFNEPTFDGAHTANFALRGGDKNQWYMASVTSDNHLVYYTQPNASSDFTYEAILYKNDNNSYELVTQKTNLSFTMEGEDINVYNYKDSGLYTIFTTSDSLLNINGLDLAIKEWKIIKNNILYYDNKEITASKVEKGIITGSDGNLYNYVDGSFYINSSYKRLTGFSLVRENDNYPGLYDIIFKQDGETYSLLGGYLDSLHGDFGAIGVNSTSFIHNTEYNYYDFGQFNKYIYADGIIFADGRVNSIRDGSINIINSLSDYKGYTIKRDEATKEWHLIAP</sequence>
<dbReference type="Pfam" id="PF13306">
    <property type="entry name" value="LRR_5"/>
    <property type="match status" value="1"/>
</dbReference>
<dbReference type="InterPro" id="IPR032675">
    <property type="entry name" value="LRR_dom_sf"/>
</dbReference>
<dbReference type="InterPro" id="IPR026906">
    <property type="entry name" value="LRR_5"/>
</dbReference>
<protein>
    <submittedName>
        <fullName evidence="1">Uncharacterized protein</fullName>
    </submittedName>
</protein>
<comment type="caution">
    <text evidence="1">The sequence shown here is derived from an EMBL/GenBank/DDBJ whole genome shotgun (WGS) entry which is preliminary data.</text>
</comment>
<reference evidence="1" key="2">
    <citation type="journal article" date="2021" name="PeerJ">
        <title>Extensive microbial diversity within the chicken gut microbiome revealed by metagenomics and culture.</title>
        <authorList>
            <person name="Gilroy R."/>
            <person name="Ravi A."/>
            <person name="Getino M."/>
            <person name="Pursley I."/>
            <person name="Horton D.L."/>
            <person name="Alikhan N.F."/>
            <person name="Baker D."/>
            <person name="Gharbi K."/>
            <person name="Hall N."/>
            <person name="Watson M."/>
            <person name="Adriaenssens E.M."/>
            <person name="Foster-Nyarko E."/>
            <person name="Jarju S."/>
            <person name="Secka A."/>
            <person name="Antonio M."/>
            <person name="Oren A."/>
            <person name="Chaudhuri R.R."/>
            <person name="La Ragione R."/>
            <person name="Hildebrand F."/>
            <person name="Pallen M.J."/>
        </authorList>
    </citation>
    <scope>NUCLEOTIDE SEQUENCE</scope>
    <source>
        <strain evidence="1">11159</strain>
    </source>
</reference>
<accession>A0A9D9DJX6</accession>
<dbReference type="Gene3D" id="3.80.10.10">
    <property type="entry name" value="Ribonuclease Inhibitor"/>
    <property type="match status" value="1"/>
</dbReference>
<dbReference type="PROSITE" id="PS51257">
    <property type="entry name" value="PROKAR_LIPOPROTEIN"/>
    <property type="match status" value="1"/>
</dbReference>
<dbReference type="Proteomes" id="UP000823613">
    <property type="component" value="Unassembled WGS sequence"/>
</dbReference>
<organism evidence="1 2">
    <name type="scientific">Candidatus Onthovivens merdipullorum</name>
    <dbReference type="NCBI Taxonomy" id="2840889"/>
    <lineage>
        <taxon>Bacteria</taxon>
        <taxon>Bacillati</taxon>
        <taxon>Bacillota</taxon>
        <taxon>Bacilli</taxon>
        <taxon>Bacillales</taxon>
        <taxon>Candidatus Onthovivens</taxon>
    </lineage>
</organism>
<evidence type="ECO:0000313" key="1">
    <source>
        <dbReference type="EMBL" id="MBO8427510.1"/>
    </source>
</evidence>
<evidence type="ECO:0000313" key="2">
    <source>
        <dbReference type="Proteomes" id="UP000823613"/>
    </source>
</evidence>
<name>A0A9D9DJX6_9BACL</name>
<dbReference type="EMBL" id="JADIMY010000065">
    <property type="protein sequence ID" value="MBO8427510.1"/>
    <property type="molecule type" value="Genomic_DNA"/>
</dbReference>
<gene>
    <name evidence="1" type="ORF">IAC58_03025</name>
</gene>